<dbReference type="AlphaFoldDB" id="A0A2P6MCE8"/>
<gene>
    <name evidence="2" type="ORF">C6N40_00565</name>
</gene>
<comment type="caution">
    <text evidence="2">The sequence shown here is derived from an EMBL/GenBank/DDBJ whole genome shotgun (WGS) entry which is preliminary data.</text>
</comment>
<feature type="compositionally biased region" description="Polar residues" evidence="1">
    <location>
        <begin position="1"/>
        <end position="11"/>
    </location>
</feature>
<proteinExistence type="predicted"/>
<evidence type="ECO:0000313" key="2">
    <source>
        <dbReference type="EMBL" id="PRH83670.1"/>
    </source>
</evidence>
<keyword evidence="3" id="KW-1185">Reference proteome</keyword>
<sequence length="70" mass="8124">MDTELIQSSDIGSEVPPDFEHAPVLMKDGRSISRRYCCVYKPDSQEDRHDYQRMGFAGVVWELNFERVEG</sequence>
<feature type="region of interest" description="Disordered" evidence="1">
    <location>
        <begin position="1"/>
        <end position="20"/>
    </location>
</feature>
<accession>A0A2P6MCE8</accession>
<protein>
    <submittedName>
        <fullName evidence="2">Uncharacterized protein</fullName>
    </submittedName>
</protein>
<evidence type="ECO:0000256" key="1">
    <source>
        <dbReference type="SAM" id="MobiDB-lite"/>
    </source>
</evidence>
<reference evidence="2 3" key="1">
    <citation type="submission" date="2018-03" db="EMBL/GenBank/DDBJ databases">
        <title>Arenimonas caeni sp. nov., isolated from activated sludge.</title>
        <authorList>
            <person name="Liu H."/>
        </authorList>
    </citation>
    <scope>NUCLEOTIDE SEQUENCE [LARGE SCALE GENOMIC DNA]</scope>
    <source>
        <strain evidence="3">z29</strain>
    </source>
</reference>
<name>A0A2P6MCE8_9GAMM</name>
<dbReference type="EMBL" id="PVLF01000001">
    <property type="protein sequence ID" value="PRH83670.1"/>
    <property type="molecule type" value="Genomic_DNA"/>
</dbReference>
<organism evidence="2 3">
    <name type="scientific">Arenimonas caeni</name>
    <dbReference type="NCBI Taxonomy" id="2058085"/>
    <lineage>
        <taxon>Bacteria</taxon>
        <taxon>Pseudomonadati</taxon>
        <taxon>Pseudomonadota</taxon>
        <taxon>Gammaproteobacteria</taxon>
        <taxon>Lysobacterales</taxon>
        <taxon>Lysobacteraceae</taxon>
        <taxon>Arenimonas</taxon>
    </lineage>
</organism>
<evidence type="ECO:0000313" key="3">
    <source>
        <dbReference type="Proteomes" id="UP000241736"/>
    </source>
</evidence>
<dbReference type="Proteomes" id="UP000241736">
    <property type="component" value="Unassembled WGS sequence"/>
</dbReference>